<dbReference type="EMBL" id="CP022433">
    <property type="protein sequence ID" value="ASN23411.1"/>
    <property type="molecule type" value="Genomic_DNA"/>
</dbReference>
<dbReference type="InterPro" id="IPR028961">
    <property type="entry name" value="Imm21"/>
</dbReference>
<reference evidence="1 2" key="1">
    <citation type="submission" date="2017-07" db="EMBL/GenBank/DDBJ databases">
        <title>Genome sequence of Streptomyces pluripotens MUSC 137T.</title>
        <authorList>
            <person name="Ser H.-L."/>
            <person name="Lee L.-H."/>
        </authorList>
    </citation>
    <scope>NUCLEOTIDE SEQUENCE [LARGE SCALE GENOMIC DNA]</scope>
    <source>
        <strain evidence="1 2">MUSC 137</strain>
    </source>
</reference>
<protein>
    <recommendedName>
        <fullName evidence="3">Immunity protein 21 of polymorphic toxin system</fullName>
    </recommendedName>
</protein>
<dbReference type="Pfam" id="PF15589">
    <property type="entry name" value="Imm21"/>
    <property type="match status" value="1"/>
</dbReference>
<name>A0A221NTX2_9ACTN</name>
<proteinExistence type="predicted"/>
<evidence type="ECO:0008006" key="3">
    <source>
        <dbReference type="Google" id="ProtNLM"/>
    </source>
</evidence>
<dbReference type="KEGG" id="splu:LK06_003440"/>
<keyword evidence="2" id="KW-1185">Reference proteome</keyword>
<evidence type="ECO:0000313" key="2">
    <source>
        <dbReference type="Proteomes" id="UP000031501"/>
    </source>
</evidence>
<dbReference type="OrthoDB" id="3471576at2"/>
<organism evidence="1 2">
    <name type="scientific">Streptomyces pluripotens</name>
    <dbReference type="NCBI Taxonomy" id="1355015"/>
    <lineage>
        <taxon>Bacteria</taxon>
        <taxon>Bacillati</taxon>
        <taxon>Actinomycetota</taxon>
        <taxon>Actinomycetes</taxon>
        <taxon>Kitasatosporales</taxon>
        <taxon>Streptomycetaceae</taxon>
        <taxon>Streptomyces</taxon>
    </lineage>
</organism>
<gene>
    <name evidence="1" type="ORF">LK07_04525</name>
</gene>
<accession>A0A221NTX2</accession>
<evidence type="ECO:0000313" key="1">
    <source>
        <dbReference type="EMBL" id="ASN23411.1"/>
    </source>
</evidence>
<dbReference type="AlphaFoldDB" id="A0A221NTX2"/>
<dbReference type="Proteomes" id="UP000031501">
    <property type="component" value="Chromosome"/>
</dbReference>
<sequence length="175" mass="18268">MGGPLIVLPESCVGAWGGCTEDGSVLGEDGGRDDYDRACEVDDWAGVIAVRGETATALVLADEPAMTCFLSEELLFVRWLAADSEQEVLAGAEAVVADPDTPWEDGGLWAVDGPAVLMDSAEAGADLGVEYPGGGQPEQAPVQLPAGRWRVRAVHTKNEFAWVGVVQLVAEDGSV</sequence>